<dbReference type="EMBL" id="LR798365">
    <property type="protein sequence ID" value="CAB5226775.1"/>
    <property type="molecule type" value="Genomic_DNA"/>
</dbReference>
<reference evidence="1" key="1">
    <citation type="submission" date="2020-04" db="EMBL/GenBank/DDBJ databases">
        <authorList>
            <person name="Chiriac C."/>
            <person name="Salcher M."/>
            <person name="Ghai R."/>
            <person name="Kavagutti S V."/>
        </authorList>
    </citation>
    <scope>NUCLEOTIDE SEQUENCE</scope>
</reference>
<proteinExistence type="predicted"/>
<accession>A0A6J5NFC2</accession>
<organism evidence="1">
    <name type="scientific">uncultured Caudovirales phage</name>
    <dbReference type="NCBI Taxonomy" id="2100421"/>
    <lineage>
        <taxon>Viruses</taxon>
        <taxon>Duplodnaviria</taxon>
        <taxon>Heunggongvirae</taxon>
        <taxon>Uroviricota</taxon>
        <taxon>Caudoviricetes</taxon>
        <taxon>Peduoviridae</taxon>
        <taxon>Maltschvirus</taxon>
        <taxon>Maltschvirus maltsch</taxon>
    </lineage>
</organism>
<evidence type="ECO:0000313" key="1">
    <source>
        <dbReference type="EMBL" id="CAB4156496.1"/>
    </source>
</evidence>
<evidence type="ECO:0000313" key="3">
    <source>
        <dbReference type="EMBL" id="CAB4180976.1"/>
    </source>
</evidence>
<gene>
    <name evidence="3" type="ORF">UFOVP1064_5</name>
    <name evidence="4" type="ORF">UFOVP1197_58</name>
    <name evidence="5" type="ORF">UFOVP1294_32</name>
    <name evidence="6" type="ORF">UFOVP1412_35</name>
    <name evidence="7" type="ORF">UFOVP1515_36</name>
    <name evidence="1" type="ORF">UFOVP659_70</name>
    <name evidence="2" type="ORF">UFOVP885_49</name>
</gene>
<dbReference type="EMBL" id="LR797154">
    <property type="protein sequence ID" value="CAB4190399.1"/>
    <property type="molecule type" value="Genomic_DNA"/>
</dbReference>
<sequence>MNNLLPNPTINQLVRVYAAARDENLRAMKPWTLRIAAYEDAMLRRLERERDADSTAYWMPASAALICLVSRMIDVLEN</sequence>
<evidence type="ECO:0000313" key="5">
    <source>
        <dbReference type="EMBL" id="CAB4195690.1"/>
    </source>
</evidence>
<evidence type="ECO:0000313" key="7">
    <source>
        <dbReference type="EMBL" id="CAB5226775.1"/>
    </source>
</evidence>
<name>A0A6J5NFC2_9CAUD</name>
<evidence type="ECO:0000313" key="4">
    <source>
        <dbReference type="EMBL" id="CAB4190399.1"/>
    </source>
</evidence>
<protein>
    <submittedName>
        <fullName evidence="1">Uncharacterized protein</fullName>
    </submittedName>
</protein>
<dbReference type="EMBL" id="LR797015">
    <property type="protein sequence ID" value="CAB4180976.1"/>
    <property type="molecule type" value="Genomic_DNA"/>
</dbReference>
<dbReference type="EMBL" id="LR797241">
    <property type="protein sequence ID" value="CAB4195690.1"/>
    <property type="molecule type" value="Genomic_DNA"/>
</dbReference>
<dbReference type="EMBL" id="LR797365">
    <property type="protein sequence ID" value="CAB4210649.1"/>
    <property type="molecule type" value="Genomic_DNA"/>
</dbReference>
<evidence type="ECO:0000313" key="2">
    <source>
        <dbReference type="EMBL" id="CAB4169508.1"/>
    </source>
</evidence>
<dbReference type="EMBL" id="LR796846">
    <property type="protein sequence ID" value="CAB4169508.1"/>
    <property type="molecule type" value="Genomic_DNA"/>
</dbReference>
<dbReference type="EMBL" id="LR796628">
    <property type="protein sequence ID" value="CAB4156496.1"/>
    <property type="molecule type" value="Genomic_DNA"/>
</dbReference>
<evidence type="ECO:0000313" key="6">
    <source>
        <dbReference type="EMBL" id="CAB4210649.1"/>
    </source>
</evidence>